<accession>A0A7C3WVM9</accession>
<feature type="transmembrane region" description="Helical" evidence="1">
    <location>
        <begin position="32"/>
        <end position="53"/>
    </location>
</feature>
<feature type="transmembrane region" description="Helical" evidence="1">
    <location>
        <begin position="218"/>
        <end position="242"/>
    </location>
</feature>
<keyword evidence="1" id="KW-1133">Transmembrane helix</keyword>
<evidence type="ECO:0000256" key="1">
    <source>
        <dbReference type="SAM" id="Phobius"/>
    </source>
</evidence>
<keyword evidence="1" id="KW-0812">Transmembrane</keyword>
<gene>
    <name evidence="2" type="ORF">ENV35_02290</name>
</gene>
<name>A0A7C3WVM9_9BACT</name>
<proteinExistence type="predicted"/>
<dbReference type="EMBL" id="DTGA01000052">
    <property type="protein sequence ID" value="HGB30692.1"/>
    <property type="molecule type" value="Genomic_DNA"/>
</dbReference>
<protein>
    <submittedName>
        <fullName evidence="2">DUF3307 domain-containing protein</fullName>
    </submittedName>
</protein>
<keyword evidence="1" id="KW-0472">Membrane</keyword>
<dbReference type="InterPro" id="IPR021737">
    <property type="entry name" value="Phage_phiKZ_Orf197"/>
</dbReference>
<evidence type="ECO:0000313" key="2">
    <source>
        <dbReference type="EMBL" id="HGB30692.1"/>
    </source>
</evidence>
<dbReference type="AlphaFoldDB" id="A0A7C3WVM9"/>
<comment type="caution">
    <text evidence="2">The sequence shown here is derived from an EMBL/GenBank/DDBJ whole genome shotgun (WGS) entry which is preliminary data.</text>
</comment>
<feature type="transmembrane region" description="Helical" evidence="1">
    <location>
        <begin position="183"/>
        <end position="206"/>
    </location>
</feature>
<reference evidence="2" key="1">
    <citation type="journal article" date="2020" name="mSystems">
        <title>Genome- and Community-Level Interaction Insights into Carbon Utilization and Element Cycling Functions of Hydrothermarchaeota in Hydrothermal Sediment.</title>
        <authorList>
            <person name="Zhou Z."/>
            <person name="Liu Y."/>
            <person name="Xu W."/>
            <person name="Pan J."/>
            <person name="Luo Z.H."/>
            <person name="Li M."/>
        </authorList>
    </citation>
    <scope>NUCLEOTIDE SEQUENCE [LARGE SCALE GENOMIC DNA]</scope>
    <source>
        <strain evidence="2">SpSt-751</strain>
    </source>
</reference>
<sequence length="244" mass="28970">MFWFLRLFLAHLIADFPLQTNRVFKYKVYNKYGILIHASIYLIITILLSIPYLTSPICVSYIIFLFLLHTIIDLSKIKKFSKNNGIKEFLKDQIQHFITLISVILLPEAKEPKYLNLNFSLSFLNRFYNSDYYILLSIGYFFVAFAGTIFYFYVIKTFGGKNIFYKDGISIKEKYKEVILRTIIFVTYYRVSFYVSVFVFIILRVLEMIINKTYRNIISFLLILTYDFVFIFSMITFLNALLGT</sequence>
<organism evidence="2">
    <name type="scientific">Dictyoglomus turgidum</name>
    <dbReference type="NCBI Taxonomy" id="513050"/>
    <lineage>
        <taxon>Bacteria</taxon>
        <taxon>Pseudomonadati</taxon>
        <taxon>Dictyoglomota</taxon>
        <taxon>Dictyoglomia</taxon>
        <taxon>Dictyoglomales</taxon>
        <taxon>Dictyoglomaceae</taxon>
        <taxon>Dictyoglomus</taxon>
    </lineage>
</organism>
<feature type="transmembrane region" description="Helical" evidence="1">
    <location>
        <begin position="132"/>
        <end position="154"/>
    </location>
</feature>
<dbReference type="Pfam" id="PF11750">
    <property type="entry name" value="DUF3307"/>
    <property type="match status" value="1"/>
</dbReference>